<dbReference type="EMBL" id="JASJOU010000014">
    <property type="protein sequence ID" value="MDJ1505067.1"/>
    <property type="molecule type" value="Genomic_DNA"/>
</dbReference>
<evidence type="ECO:0000256" key="1">
    <source>
        <dbReference type="ARBA" id="ARBA00004141"/>
    </source>
</evidence>
<keyword evidence="5 6" id="KW-0520">NAD</keyword>
<keyword evidence="5" id="KW-0874">Quinone</keyword>
<evidence type="ECO:0000313" key="8">
    <source>
        <dbReference type="Proteomes" id="UP001232063"/>
    </source>
</evidence>
<keyword evidence="5" id="KW-0830">Ubiquinone</keyword>
<evidence type="ECO:0000256" key="3">
    <source>
        <dbReference type="ARBA" id="ARBA00022989"/>
    </source>
</evidence>
<protein>
    <recommendedName>
        <fullName evidence="5">NADH-quinone oxidoreductase subunit H</fullName>
        <ecNumber evidence="5">7.1.1.-</ecNumber>
    </recommendedName>
    <alternativeName>
        <fullName evidence="5">NADH dehydrogenase I subunit H</fullName>
    </alternativeName>
    <alternativeName>
        <fullName evidence="5">NDH-1 subunit H</fullName>
    </alternativeName>
</protein>
<dbReference type="GO" id="GO:0009060">
    <property type="term" value="P:aerobic respiration"/>
    <property type="evidence" value="ECO:0007669"/>
    <property type="project" value="TreeGrafter"/>
</dbReference>
<evidence type="ECO:0000256" key="5">
    <source>
        <dbReference type="HAMAP-Rule" id="MF_01350"/>
    </source>
</evidence>
<dbReference type="PROSITE" id="PS00668">
    <property type="entry name" value="COMPLEX1_ND1_2"/>
    <property type="match status" value="1"/>
</dbReference>
<dbReference type="EC" id="7.1.1.-" evidence="5"/>
<evidence type="ECO:0000313" key="7">
    <source>
        <dbReference type="EMBL" id="MDJ1505067.1"/>
    </source>
</evidence>
<dbReference type="GO" id="GO:0048038">
    <property type="term" value="F:quinone binding"/>
    <property type="evidence" value="ECO:0007669"/>
    <property type="project" value="UniProtKB-KW"/>
</dbReference>
<dbReference type="NCBIfam" id="NF004741">
    <property type="entry name" value="PRK06076.1-2"/>
    <property type="match status" value="1"/>
</dbReference>
<dbReference type="HAMAP" id="MF_01350">
    <property type="entry name" value="NDH1_NuoH"/>
    <property type="match status" value="1"/>
</dbReference>
<comment type="similarity">
    <text evidence="5 6">Belongs to the complex I subunit 1 family.</text>
</comment>
<keyword evidence="5" id="KW-1003">Cell membrane</keyword>
<accession>A0AAE3UIX8</accession>
<comment type="catalytic activity">
    <reaction evidence="5">
        <text>a quinone + NADH + 5 H(+)(in) = a quinol + NAD(+) + 4 H(+)(out)</text>
        <dbReference type="Rhea" id="RHEA:57888"/>
        <dbReference type="ChEBI" id="CHEBI:15378"/>
        <dbReference type="ChEBI" id="CHEBI:24646"/>
        <dbReference type="ChEBI" id="CHEBI:57540"/>
        <dbReference type="ChEBI" id="CHEBI:57945"/>
        <dbReference type="ChEBI" id="CHEBI:132124"/>
    </reaction>
</comment>
<dbReference type="GO" id="GO:0016655">
    <property type="term" value="F:oxidoreductase activity, acting on NAD(P)H, quinone or similar compound as acceptor"/>
    <property type="evidence" value="ECO:0007669"/>
    <property type="project" value="UniProtKB-UniRule"/>
</dbReference>
<feature type="transmembrane region" description="Helical" evidence="5">
    <location>
        <begin position="162"/>
        <end position="180"/>
    </location>
</feature>
<keyword evidence="8" id="KW-1185">Reference proteome</keyword>
<keyword evidence="4 5" id="KW-0472">Membrane</keyword>
<evidence type="ECO:0000256" key="4">
    <source>
        <dbReference type="ARBA" id="ARBA00023136"/>
    </source>
</evidence>
<organism evidence="7 8">
    <name type="scientific">Xanthocytophaga agilis</name>
    <dbReference type="NCBI Taxonomy" id="3048010"/>
    <lineage>
        <taxon>Bacteria</taxon>
        <taxon>Pseudomonadati</taxon>
        <taxon>Bacteroidota</taxon>
        <taxon>Cytophagia</taxon>
        <taxon>Cytophagales</taxon>
        <taxon>Rhodocytophagaceae</taxon>
        <taxon>Xanthocytophaga</taxon>
    </lineage>
</organism>
<dbReference type="GO" id="GO:0005886">
    <property type="term" value="C:plasma membrane"/>
    <property type="evidence" value="ECO:0007669"/>
    <property type="project" value="UniProtKB-SubCell"/>
</dbReference>
<feature type="transmembrane region" description="Helical" evidence="5">
    <location>
        <begin position="76"/>
        <end position="99"/>
    </location>
</feature>
<evidence type="ECO:0000256" key="2">
    <source>
        <dbReference type="ARBA" id="ARBA00022692"/>
    </source>
</evidence>
<comment type="function">
    <text evidence="5">NDH-1 shuttles electrons from NADH, via FMN and iron-sulfur (Fe-S) centers, to quinones in the respiratory chain. The immediate electron acceptor for the enzyme in this species is believed to be ubiquinone. Couples the redox reaction to proton translocation (for every two electrons transferred, four hydrogen ions are translocated across the cytoplasmic membrane), and thus conserves the redox energy in a proton gradient. This subunit may bind ubiquinone.</text>
</comment>
<sequence>MEMDPLIVNALIILSIFGITLLIATYSTWAERKVAGYIQDRLGPNRAGWGGLMQPLADAGKMFFKEDFIPAHANKWLFIFGPSLAMLTACMASAVIPFGDSFIVGENIVLVQAIEVNIGILYVFGVVSLGVYGLMIGGWASNNKFSLLGAVRAASQNISYELAMGLSIIAIILMSGSLSLRTIVEGQHGGNWNILYQPLGFIIFLTCAFAECNRTPFDLPECETELIGGYHTEYSSMKLGFYLFAEYINMFASSAVTACLFFGGFNYPGMDAVQNQLISSLGEATGHNIATAIGIAVMFAKILFGIFFFMWVRWTLPRFRYDQLMNLGWKGLIPAAILNVILTGAGILLEMRWLSWVAVLIVIAIAVIQASASQKKELRAQRA</sequence>
<dbReference type="GO" id="GO:0003954">
    <property type="term" value="F:NADH dehydrogenase activity"/>
    <property type="evidence" value="ECO:0007669"/>
    <property type="project" value="TreeGrafter"/>
</dbReference>
<keyword evidence="7" id="KW-0560">Oxidoreductase</keyword>
<comment type="subcellular location">
    <subcellularLocation>
        <location evidence="5 6">Cell membrane</location>
        <topology evidence="5 6">Multi-pass membrane protein</topology>
    </subcellularLocation>
    <subcellularLocation>
        <location evidence="1">Membrane</location>
        <topology evidence="1">Multi-pass membrane protein</topology>
    </subcellularLocation>
</comment>
<gene>
    <name evidence="5 7" type="primary">nuoH</name>
    <name evidence="7" type="ORF">QNI22_30670</name>
</gene>
<dbReference type="Proteomes" id="UP001232063">
    <property type="component" value="Unassembled WGS sequence"/>
</dbReference>
<dbReference type="PANTHER" id="PTHR11432">
    <property type="entry name" value="NADH DEHYDROGENASE SUBUNIT 1"/>
    <property type="match status" value="1"/>
</dbReference>
<feature type="transmembrane region" description="Helical" evidence="5">
    <location>
        <begin position="324"/>
        <end position="347"/>
    </location>
</feature>
<comment type="caution">
    <text evidence="7">The sequence shown here is derived from an EMBL/GenBank/DDBJ whole genome shotgun (WGS) entry which is preliminary data.</text>
</comment>
<keyword evidence="2 5" id="KW-0812">Transmembrane</keyword>
<dbReference type="InterPro" id="IPR001694">
    <property type="entry name" value="NADH_UbQ_OxRdtase_su1/FPO"/>
</dbReference>
<feature type="transmembrane region" description="Helical" evidence="5">
    <location>
        <begin position="6"/>
        <end position="29"/>
    </location>
</feature>
<dbReference type="InterPro" id="IPR018086">
    <property type="entry name" value="NADH_UbQ_OxRdtase_su1_CS"/>
</dbReference>
<name>A0AAE3UIX8_9BACT</name>
<proteinExistence type="inferred from homology"/>
<dbReference type="PANTHER" id="PTHR11432:SF3">
    <property type="entry name" value="NADH-UBIQUINONE OXIDOREDUCTASE CHAIN 1"/>
    <property type="match status" value="1"/>
</dbReference>
<comment type="subunit">
    <text evidence="5">NDH-1 is composed of 14 different subunits. Subunits NuoA, H, J, K, L, M, N constitute the membrane sector of the complex.</text>
</comment>
<reference evidence="7" key="1">
    <citation type="submission" date="2023-05" db="EMBL/GenBank/DDBJ databases">
        <authorList>
            <person name="Zhang X."/>
        </authorList>
    </citation>
    <scope>NUCLEOTIDE SEQUENCE</scope>
    <source>
        <strain evidence="7">BD1B2-1</strain>
    </source>
</reference>
<feature type="transmembrane region" description="Helical" evidence="5">
    <location>
        <begin position="289"/>
        <end position="312"/>
    </location>
</feature>
<keyword evidence="3 5" id="KW-1133">Transmembrane helix</keyword>
<dbReference type="Pfam" id="PF00146">
    <property type="entry name" value="NADHdh"/>
    <property type="match status" value="1"/>
</dbReference>
<evidence type="ECO:0000256" key="6">
    <source>
        <dbReference type="RuleBase" id="RU000471"/>
    </source>
</evidence>
<feature type="transmembrane region" description="Helical" evidence="5">
    <location>
        <begin position="353"/>
        <end position="372"/>
    </location>
</feature>
<feature type="transmembrane region" description="Helical" evidence="5">
    <location>
        <begin position="119"/>
        <end position="141"/>
    </location>
</feature>
<feature type="transmembrane region" description="Helical" evidence="5">
    <location>
        <begin position="247"/>
        <end position="269"/>
    </location>
</feature>
<keyword evidence="5" id="KW-1278">Translocase</keyword>
<dbReference type="AlphaFoldDB" id="A0AAE3UIX8"/>